<evidence type="ECO:0000256" key="9">
    <source>
        <dbReference type="SAM" id="Coils"/>
    </source>
</evidence>
<dbReference type="SMART" id="SM00387">
    <property type="entry name" value="HATPase_c"/>
    <property type="match status" value="1"/>
</dbReference>
<reference evidence="11 12" key="2">
    <citation type="journal article" date="2010" name="Stand. Genomic Sci.">
        <title>Complete genome sequence of Desulfohalobium retbaense type strain (HR(100)).</title>
        <authorList>
            <person name="Spring S."/>
            <person name="Nolan M."/>
            <person name="Lapidus A."/>
            <person name="Glavina Del Rio T."/>
            <person name="Copeland A."/>
            <person name="Tice H."/>
            <person name="Cheng J.F."/>
            <person name="Lucas S."/>
            <person name="Land M."/>
            <person name="Chen F."/>
            <person name="Bruce D."/>
            <person name="Goodwin L."/>
            <person name="Pitluck S."/>
            <person name="Ivanova N."/>
            <person name="Mavromatis K."/>
            <person name="Mikhailova N."/>
            <person name="Pati A."/>
            <person name="Chen A."/>
            <person name="Palaniappan K."/>
            <person name="Hauser L."/>
            <person name="Chang Y.J."/>
            <person name="Jeffries C.D."/>
            <person name="Munk C."/>
            <person name="Kiss H."/>
            <person name="Chain P."/>
            <person name="Han C."/>
            <person name="Brettin T."/>
            <person name="Detter J.C."/>
            <person name="Schuler E."/>
            <person name="Goker M."/>
            <person name="Rohde M."/>
            <person name="Bristow J."/>
            <person name="Eisen J.A."/>
            <person name="Markowitz V."/>
            <person name="Hugenholtz P."/>
            <person name="Kyrpides N.C."/>
            <person name="Klenk H.P."/>
        </authorList>
    </citation>
    <scope>NUCLEOTIDE SEQUENCE [LARGE SCALE GENOMIC DNA]</scope>
    <source>
        <strain evidence="11 12">DSM 5692</strain>
    </source>
</reference>
<evidence type="ECO:0000256" key="5">
    <source>
        <dbReference type="ARBA" id="ARBA00022741"/>
    </source>
</evidence>
<gene>
    <name evidence="11" type="ordered locus">Dret_0201</name>
</gene>
<dbReference type="eggNOG" id="COG4191">
    <property type="taxonomic scope" value="Bacteria"/>
</dbReference>
<evidence type="ECO:0000313" key="11">
    <source>
        <dbReference type="EMBL" id="ACV67503.1"/>
    </source>
</evidence>
<evidence type="ECO:0000256" key="6">
    <source>
        <dbReference type="ARBA" id="ARBA00022777"/>
    </source>
</evidence>
<dbReference type="Pfam" id="PF02518">
    <property type="entry name" value="HATPase_c"/>
    <property type="match status" value="1"/>
</dbReference>
<dbReference type="InterPro" id="IPR003594">
    <property type="entry name" value="HATPase_dom"/>
</dbReference>
<evidence type="ECO:0000313" key="12">
    <source>
        <dbReference type="Proteomes" id="UP000001052"/>
    </source>
</evidence>
<dbReference type="CDD" id="cd00130">
    <property type="entry name" value="PAS"/>
    <property type="match status" value="1"/>
</dbReference>
<dbReference type="Gene3D" id="1.10.287.130">
    <property type="match status" value="1"/>
</dbReference>
<dbReference type="KEGG" id="drt:Dret_0201"/>
<keyword evidence="6 11" id="KW-0418">Kinase</keyword>
<evidence type="ECO:0000256" key="7">
    <source>
        <dbReference type="ARBA" id="ARBA00022840"/>
    </source>
</evidence>
<dbReference type="InterPro" id="IPR000014">
    <property type="entry name" value="PAS"/>
</dbReference>
<evidence type="ECO:0000256" key="3">
    <source>
        <dbReference type="ARBA" id="ARBA00022553"/>
    </source>
</evidence>
<dbReference type="CDD" id="cd00082">
    <property type="entry name" value="HisKA"/>
    <property type="match status" value="1"/>
</dbReference>
<comment type="catalytic activity">
    <reaction evidence="1">
        <text>ATP + protein L-histidine = ADP + protein N-phospho-L-histidine.</text>
        <dbReference type="EC" id="2.7.13.3"/>
    </reaction>
</comment>
<dbReference type="SUPFAM" id="SSF47384">
    <property type="entry name" value="Homodimeric domain of signal transducing histidine kinase"/>
    <property type="match status" value="1"/>
</dbReference>
<dbReference type="Proteomes" id="UP000001052">
    <property type="component" value="Chromosome"/>
</dbReference>
<evidence type="ECO:0000259" key="10">
    <source>
        <dbReference type="PROSITE" id="PS50109"/>
    </source>
</evidence>
<dbReference type="STRING" id="485915.Dret_0201"/>
<accession>C8WZM8</accession>
<dbReference type="InterPro" id="IPR036890">
    <property type="entry name" value="HATPase_C_sf"/>
</dbReference>
<dbReference type="HOGENOM" id="CLU_000445_114_39_7"/>
<dbReference type="SUPFAM" id="SSF55874">
    <property type="entry name" value="ATPase domain of HSP90 chaperone/DNA topoisomerase II/histidine kinase"/>
    <property type="match status" value="1"/>
</dbReference>
<organism evidence="11 12">
    <name type="scientific">Desulfohalobium retbaense (strain ATCC 49708 / DSM 5692 / JCM 16813 / HR100)</name>
    <dbReference type="NCBI Taxonomy" id="485915"/>
    <lineage>
        <taxon>Bacteria</taxon>
        <taxon>Pseudomonadati</taxon>
        <taxon>Thermodesulfobacteriota</taxon>
        <taxon>Desulfovibrionia</taxon>
        <taxon>Desulfovibrionales</taxon>
        <taxon>Desulfohalobiaceae</taxon>
        <taxon>Desulfohalobium</taxon>
    </lineage>
</organism>
<dbReference type="Gene3D" id="3.30.450.20">
    <property type="entry name" value="PAS domain"/>
    <property type="match status" value="1"/>
</dbReference>
<dbReference type="SMART" id="SM00388">
    <property type="entry name" value="HisKA"/>
    <property type="match status" value="1"/>
</dbReference>
<dbReference type="GO" id="GO:0005524">
    <property type="term" value="F:ATP binding"/>
    <property type="evidence" value="ECO:0007669"/>
    <property type="project" value="UniProtKB-KW"/>
</dbReference>
<keyword evidence="5" id="KW-0547">Nucleotide-binding</keyword>
<feature type="coiled-coil region" evidence="9">
    <location>
        <begin position="21"/>
        <end position="48"/>
    </location>
</feature>
<evidence type="ECO:0000256" key="8">
    <source>
        <dbReference type="ARBA" id="ARBA00023012"/>
    </source>
</evidence>
<dbReference type="InterPro" id="IPR035965">
    <property type="entry name" value="PAS-like_dom_sf"/>
</dbReference>
<keyword evidence="7" id="KW-0067">ATP-binding</keyword>
<keyword evidence="4" id="KW-0808">Transferase</keyword>
<reference evidence="12" key="1">
    <citation type="submission" date="2009-09" db="EMBL/GenBank/DDBJ databases">
        <title>The complete chromosome of Desulfohalobium retbaense DSM 5692.</title>
        <authorList>
            <consortium name="US DOE Joint Genome Institute (JGI-PGF)"/>
            <person name="Lucas S."/>
            <person name="Copeland A."/>
            <person name="Lapidus A."/>
            <person name="Glavina del Rio T."/>
            <person name="Dalin E."/>
            <person name="Tice H."/>
            <person name="Bruce D."/>
            <person name="Goodwin L."/>
            <person name="Pitluck S."/>
            <person name="Kyrpides N."/>
            <person name="Mavromatis K."/>
            <person name="Ivanova N."/>
            <person name="Mikhailova N."/>
            <person name="Munk A.C."/>
            <person name="Brettin T."/>
            <person name="Detter J.C."/>
            <person name="Han C."/>
            <person name="Tapia R."/>
            <person name="Larimer F."/>
            <person name="Land M."/>
            <person name="Hauser L."/>
            <person name="Markowitz V."/>
            <person name="Cheng J.-F."/>
            <person name="Hugenholtz P."/>
            <person name="Woyke T."/>
            <person name="Wu D."/>
            <person name="Spring S."/>
            <person name="Klenk H.-P."/>
            <person name="Eisen J.A."/>
        </authorList>
    </citation>
    <scope>NUCLEOTIDE SEQUENCE [LARGE SCALE GENOMIC DNA]</scope>
    <source>
        <strain evidence="12">DSM 5692</strain>
    </source>
</reference>
<dbReference type="InterPro" id="IPR004358">
    <property type="entry name" value="Sig_transdc_His_kin-like_C"/>
</dbReference>
<sequence>MAPQTTLEDIIGIEHSKLGFFQEVQRKVAELRHSNEELEHKQREIQAILDGISDIMLVLSADMRILSVNQVFFDHFEEPNPVGKYCFEVFRGQAKACRGCPARESMRSGEVCKETAIFKVNGRNRQYDMLASPLQDTPGQEGRVLLFKRDVTLEKEYQAQFYQAEKMATIGMLAAGVAHEVNNPLAGIQGFAQGILRRLPRVQEAVDEELANDFQEYTETILQECNRCQEIVRTLLTFSRPRESAFCSLSMNNLIRDTLKVLQHRIKRHQGLLLQEDLEPELPLVCGDEPHLKQVILNLLTNALDAIGEEGVITIRTSSTESQVALCVEDTGEGIPEEHLDKLFEPFFTTKPVGRGTGIGLSTCYTIVHNHGGEISVKSAPEKGSRFCVVLPKRQGNACEQPITCTYR</sequence>
<evidence type="ECO:0000256" key="4">
    <source>
        <dbReference type="ARBA" id="ARBA00022679"/>
    </source>
</evidence>
<name>C8WZM8_DESRD</name>
<dbReference type="PANTHER" id="PTHR43065:SF46">
    <property type="entry name" value="C4-DICARBOXYLATE TRANSPORT SENSOR PROTEIN DCTB"/>
    <property type="match status" value="1"/>
</dbReference>
<dbReference type="Gene3D" id="3.30.565.10">
    <property type="entry name" value="Histidine kinase-like ATPase, C-terminal domain"/>
    <property type="match status" value="1"/>
</dbReference>
<dbReference type="Pfam" id="PF08448">
    <property type="entry name" value="PAS_4"/>
    <property type="match status" value="1"/>
</dbReference>
<dbReference type="Pfam" id="PF00512">
    <property type="entry name" value="HisKA"/>
    <property type="match status" value="1"/>
</dbReference>
<feature type="domain" description="Histidine kinase" evidence="10">
    <location>
        <begin position="176"/>
        <end position="395"/>
    </location>
</feature>
<keyword evidence="12" id="KW-1185">Reference proteome</keyword>
<evidence type="ECO:0000256" key="1">
    <source>
        <dbReference type="ARBA" id="ARBA00000085"/>
    </source>
</evidence>
<dbReference type="EC" id="2.7.13.3" evidence="2"/>
<dbReference type="RefSeq" id="WP_015750662.1">
    <property type="nucleotide sequence ID" value="NC_013223.1"/>
</dbReference>
<proteinExistence type="predicted"/>
<dbReference type="PRINTS" id="PR00344">
    <property type="entry name" value="BCTRLSENSOR"/>
</dbReference>
<dbReference type="InterPro" id="IPR013656">
    <property type="entry name" value="PAS_4"/>
</dbReference>
<dbReference type="PANTHER" id="PTHR43065">
    <property type="entry name" value="SENSOR HISTIDINE KINASE"/>
    <property type="match status" value="1"/>
</dbReference>
<dbReference type="InterPro" id="IPR005467">
    <property type="entry name" value="His_kinase_dom"/>
</dbReference>
<protein>
    <recommendedName>
        <fullName evidence="2">histidine kinase</fullName>
        <ecNumber evidence="2">2.7.13.3</ecNumber>
    </recommendedName>
</protein>
<keyword evidence="3" id="KW-0597">Phosphoprotein</keyword>
<dbReference type="PROSITE" id="PS50109">
    <property type="entry name" value="HIS_KIN"/>
    <property type="match status" value="1"/>
</dbReference>
<dbReference type="EMBL" id="CP001734">
    <property type="protein sequence ID" value="ACV67503.1"/>
    <property type="molecule type" value="Genomic_DNA"/>
</dbReference>
<keyword evidence="9" id="KW-0175">Coiled coil</keyword>
<dbReference type="InterPro" id="IPR003661">
    <property type="entry name" value="HisK_dim/P_dom"/>
</dbReference>
<dbReference type="SUPFAM" id="SSF55785">
    <property type="entry name" value="PYP-like sensor domain (PAS domain)"/>
    <property type="match status" value="1"/>
</dbReference>
<dbReference type="InterPro" id="IPR036097">
    <property type="entry name" value="HisK_dim/P_sf"/>
</dbReference>
<evidence type="ECO:0000256" key="2">
    <source>
        <dbReference type="ARBA" id="ARBA00012438"/>
    </source>
</evidence>
<keyword evidence="8" id="KW-0902">Two-component regulatory system</keyword>
<dbReference type="GO" id="GO:0000155">
    <property type="term" value="F:phosphorelay sensor kinase activity"/>
    <property type="evidence" value="ECO:0007669"/>
    <property type="project" value="InterPro"/>
</dbReference>
<dbReference type="AlphaFoldDB" id="C8WZM8"/>